<dbReference type="SUPFAM" id="SSF53800">
    <property type="entry name" value="Chelatase"/>
    <property type="match status" value="1"/>
</dbReference>
<dbReference type="EMBL" id="AJAT01000018">
    <property type="protein sequence ID" value="EOL41706.1"/>
    <property type="molecule type" value="Genomic_DNA"/>
</dbReference>
<dbReference type="PANTHER" id="PTHR33542">
    <property type="entry name" value="SIROHYDROCHLORIN FERROCHELATASE, CHLOROPLASTIC"/>
    <property type="match status" value="1"/>
</dbReference>
<evidence type="ECO:0008006" key="5">
    <source>
        <dbReference type="Google" id="ProtNLM"/>
    </source>
</evidence>
<keyword evidence="2" id="KW-0456">Lyase</keyword>
<dbReference type="RefSeq" id="WP_010769902.1">
    <property type="nucleotide sequence ID" value="NZ_ASWE01000001.1"/>
</dbReference>
<evidence type="ECO:0000256" key="1">
    <source>
        <dbReference type="ARBA" id="ARBA00022723"/>
    </source>
</evidence>
<dbReference type="OrthoDB" id="9797895at2"/>
<dbReference type="GO" id="GO:0016829">
    <property type="term" value="F:lyase activity"/>
    <property type="evidence" value="ECO:0007669"/>
    <property type="project" value="UniProtKB-KW"/>
</dbReference>
<gene>
    <name evidence="3" type="ORF">UC3_03271</name>
</gene>
<keyword evidence="1" id="KW-0479">Metal-binding</keyword>
<dbReference type="eggNOG" id="COG2138">
    <property type="taxonomic scope" value="Bacteria"/>
</dbReference>
<dbReference type="PANTHER" id="PTHR33542:SF3">
    <property type="entry name" value="SIROHYDROCHLORIN FERROCHELATASE, CHLOROPLASTIC"/>
    <property type="match status" value="1"/>
</dbReference>
<organism evidence="3 4">
    <name type="scientific">Enterococcus phoeniculicola ATCC BAA-412</name>
    <dbReference type="NCBI Taxonomy" id="1158610"/>
    <lineage>
        <taxon>Bacteria</taxon>
        <taxon>Bacillati</taxon>
        <taxon>Bacillota</taxon>
        <taxon>Bacilli</taxon>
        <taxon>Lactobacillales</taxon>
        <taxon>Enterococcaceae</taxon>
        <taxon>Enterococcus</taxon>
    </lineage>
</organism>
<dbReference type="AlphaFoldDB" id="R3W2M6"/>
<dbReference type="Gene3D" id="3.40.50.1400">
    <property type="match status" value="2"/>
</dbReference>
<accession>R3W2M6</accession>
<proteinExistence type="predicted"/>
<dbReference type="STRING" id="154621.RV11_GL002772"/>
<name>R3W2M6_9ENTE</name>
<evidence type="ECO:0000313" key="4">
    <source>
        <dbReference type="Proteomes" id="UP000013785"/>
    </source>
</evidence>
<dbReference type="PATRIC" id="fig|1158610.3.peg.3259"/>
<keyword evidence="4" id="KW-1185">Reference proteome</keyword>
<evidence type="ECO:0000313" key="3">
    <source>
        <dbReference type="EMBL" id="EOL41706.1"/>
    </source>
</evidence>
<comment type="caution">
    <text evidence="3">The sequence shown here is derived from an EMBL/GenBank/DDBJ whole genome shotgun (WGS) entry which is preliminary data.</text>
</comment>
<dbReference type="GO" id="GO:0046872">
    <property type="term" value="F:metal ion binding"/>
    <property type="evidence" value="ECO:0007669"/>
    <property type="project" value="UniProtKB-KW"/>
</dbReference>
<evidence type="ECO:0000256" key="2">
    <source>
        <dbReference type="ARBA" id="ARBA00023239"/>
    </source>
</evidence>
<reference evidence="3 4" key="1">
    <citation type="submission" date="2013-02" db="EMBL/GenBank/DDBJ databases">
        <title>The Genome Sequence of Enterococcus phoeniculicola BAA-412.</title>
        <authorList>
            <consortium name="The Broad Institute Genome Sequencing Platform"/>
            <consortium name="The Broad Institute Genome Sequencing Center for Infectious Disease"/>
            <person name="Earl A.M."/>
            <person name="Gilmore M.S."/>
            <person name="Lebreton F."/>
            <person name="Walker B."/>
            <person name="Young S.K."/>
            <person name="Zeng Q."/>
            <person name="Gargeya S."/>
            <person name="Fitzgerald M."/>
            <person name="Haas B."/>
            <person name="Abouelleil A."/>
            <person name="Alvarado L."/>
            <person name="Arachchi H.M."/>
            <person name="Berlin A.M."/>
            <person name="Chapman S.B."/>
            <person name="Dewar J."/>
            <person name="Goldberg J."/>
            <person name="Griggs A."/>
            <person name="Gujja S."/>
            <person name="Hansen M."/>
            <person name="Howarth C."/>
            <person name="Imamovic A."/>
            <person name="Larimer J."/>
            <person name="McCowan C."/>
            <person name="Murphy C."/>
            <person name="Neiman D."/>
            <person name="Pearson M."/>
            <person name="Priest M."/>
            <person name="Roberts A."/>
            <person name="Saif S."/>
            <person name="Shea T."/>
            <person name="Sisk P."/>
            <person name="Sykes S."/>
            <person name="Wortman J."/>
            <person name="Nusbaum C."/>
            <person name="Birren B."/>
        </authorList>
    </citation>
    <scope>NUCLEOTIDE SEQUENCE [LARGE SCALE GENOMIC DNA]</scope>
    <source>
        <strain evidence="3 4">ATCC BAA-412</strain>
    </source>
</reference>
<dbReference type="InterPro" id="IPR050963">
    <property type="entry name" value="Sirohydro_Cobaltochel/CbiX"/>
</dbReference>
<sequence>MDKGIIFVLHGRKEKLSTKNQAVVTSVIEELSIPSEIGLLEGEQATLEEAMHSLIQQGVQTIYFVPVLLFPATHAKEDLPQRANDFLQGKAEYQIAETLATTQSIKAFLVRTIQEAHIEDNREVLLIAHGTPHYEAPYEQLKQMAKSVEQKVIIPVHTANYIGEHRYPEFLEAHTEPLFILPLFLTDGFLTKKIKETVQEMRGTKDVFLPTLQDSEELKQAILERVRESVCIQS</sequence>
<dbReference type="HOGENOM" id="CLU_056929_0_2_9"/>
<dbReference type="Proteomes" id="UP000013785">
    <property type="component" value="Unassembled WGS sequence"/>
</dbReference>
<dbReference type="Pfam" id="PF01903">
    <property type="entry name" value="CbiX"/>
    <property type="match status" value="2"/>
</dbReference>
<dbReference type="CDD" id="cd03416">
    <property type="entry name" value="CbiX_SirB_N"/>
    <property type="match status" value="1"/>
</dbReference>
<dbReference type="InterPro" id="IPR002762">
    <property type="entry name" value="CbiX-like"/>
</dbReference>
<protein>
    <recommendedName>
        <fullName evidence="5">Cobalamin biosynthesis protein CbiX</fullName>
    </recommendedName>
</protein>